<dbReference type="SUPFAM" id="SSF54791">
    <property type="entry name" value="Eukaryotic type KH-domain (KH-domain type I)"/>
    <property type="match status" value="1"/>
</dbReference>
<dbReference type="CDD" id="cd22467">
    <property type="entry name" value="KH-I_SPIN1_like"/>
    <property type="match status" value="1"/>
</dbReference>
<dbReference type="PANTHER" id="PTHR11208:SF104">
    <property type="entry name" value="OS02G0722700 PROTEIN"/>
    <property type="match status" value="1"/>
</dbReference>
<dbReference type="InterPro" id="IPR004087">
    <property type="entry name" value="KH_dom"/>
</dbReference>
<dbReference type="InterPro" id="IPR055256">
    <property type="entry name" value="KH_1_KHDC4/BBP-like"/>
</dbReference>
<gene>
    <name evidence="4" type="ORF">TIFTF001_028978</name>
</gene>
<reference evidence="4" key="1">
    <citation type="submission" date="2023-07" db="EMBL/GenBank/DDBJ databases">
        <title>draft genome sequence of fig (Ficus carica).</title>
        <authorList>
            <person name="Takahashi T."/>
            <person name="Nishimura K."/>
        </authorList>
    </citation>
    <scope>NUCLEOTIDE SEQUENCE</scope>
</reference>
<dbReference type="GO" id="GO:0005634">
    <property type="term" value="C:nucleus"/>
    <property type="evidence" value="ECO:0007669"/>
    <property type="project" value="TreeGrafter"/>
</dbReference>
<dbReference type="GO" id="GO:0048024">
    <property type="term" value="P:regulation of mRNA splicing, via spliceosome"/>
    <property type="evidence" value="ECO:0007669"/>
    <property type="project" value="TreeGrafter"/>
</dbReference>
<accession>A0AA88DUA3</accession>
<dbReference type="InterPro" id="IPR032377">
    <property type="entry name" value="STAR_dimer"/>
</dbReference>
<dbReference type="AlphaFoldDB" id="A0AA88DUA3"/>
<comment type="caution">
    <text evidence="4">The sequence shown here is derived from an EMBL/GenBank/DDBJ whole genome shotgun (WGS) entry which is preliminary data.</text>
</comment>
<feature type="region of interest" description="Disordered" evidence="2">
    <location>
        <begin position="1"/>
        <end position="25"/>
    </location>
</feature>
<evidence type="ECO:0000256" key="1">
    <source>
        <dbReference type="ARBA" id="ARBA00022884"/>
    </source>
</evidence>
<dbReference type="EMBL" id="BTGU01000092">
    <property type="protein sequence ID" value="GMN59879.1"/>
    <property type="molecule type" value="Genomic_DNA"/>
</dbReference>
<organism evidence="4 5">
    <name type="scientific">Ficus carica</name>
    <name type="common">Common fig</name>
    <dbReference type="NCBI Taxonomy" id="3494"/>
    <lineage>
        <taxon>Eukaryota</taxon>
        <taxon>Viridiplantae</taxon>
        <taxon>Streptophyta</taxon>
        <taxon>Embryophyta</taxon>
        <taxon>Tracheophyta</taxon>
        <taxon>Spermatophyta</taxon>
        <taxon>Magnoliopsida</taxon>
        <taxon>eudicotyledons</taxon>
        <taxon>Gunneridae</taxon>
        <taxon>Pentapetalae</taxon>
        <taxon>rosids</taxon>
        <taxon>fabids</taxon>
        <taxon>Rosales</taxon>
        <taxon>Moraceae</taxon>
        <taxon>Ficeae</taxon>
        <taxon>Ficus</taxon>
    </lineage>
</organism>
<keyword evidence="1" id="KW-0694">RNA-binding</keyword>
<dbReference type="Pfam" id="PF22675">
    <property type="entry name" value="KH-I_KHDC4-BBP"/>
    <property type="match status" value="1"/>
</dbReference>
<name>A0AA88DUA3_FICCA</name>
<evidence type="ECO:0000313" key="5">
    <source>
        <dbReference type="Proteomes" id="UP001187192"/>
    </source>
</evidence>
<dbReference type="Gene3D" id="3.30.1370.10">
    <property type="entry name" value="K Homology domain, type 1"/>
    <property type="match status" value="1"/>
</dbReference>
<dbReference type="InterPro" id="IPR036612">
    <property type="entry name" value="KH_dom_type_1_sf"/>
</dbReference>
<feature type="domain" description="K Homology" evidence="3">
    <location>
        <begin position="150"/>
        <end position="243"/>
    </location>
</feature>
<evidence type="ECO:0000313" key="4">
    <source>
        <dbReference type="EMBL" id="GMN59879.1"/>
    </source>
</evidence>
<dbReference type="Proteomes" id="UP001187192">
    <property type="component" value="Unassembled WGS sequence"/>
</dbReference>
<evidence type="ECO:0000259" key="3">
    <source>
        <dbReference type="SMART" id="SM00322"/>
    </source>
</evidence>
<proteinExistence type="predicted"/>
<sequence length="344" mass="38162">MTSSTGRYMAYSPSPSAPHSPSPHLTVSGLRSAAAAASSAALVVEQEKYLSELLAERLKLSPFMPVLPHCYKLLSQEILRVTTLLGNASVLGQSGLEHPSPLASGGIFSNGSADVNGWASRFQSEMSSLLQPSSTQNWLSPQGSSSGLIAKRTMRVDIPVDKYPNYNFVGRLLGPRGNSLKRVEATTDCRVLIRGRGSIKDPAREEMMRGKPGYEHLNEPLHILVEAELPVEIVDARLMQAREILEDLLKPMDESQDFYKKQQLRELAMLNGTLREEGSPMSGSVSPFHNSLGMKRAKTRGYCCVRQRLQLPSGHWHYHWVGAGSNLFLYEAFWSEQFLSRLKY</sequence>
<dbReference type="GO" id="GO:0003729">
    <property type="term" value="F:mRNA binding"/>
    <property type="evidence" value="ECO:0007669"/>
    <property type="project" value="TreeGrafter"/>
</dbReference>
<keyword evidence="5" id="KW-1185">Reference proteome</keyword>
<dbReference type="Pfam" id="PF16544">
    <property type="entry name" value="STAR_dimer"/>
    <property type="match status" value="1"/>
</dbReference>
<dbReference type="PANTHER" id="PTHR11208">
    <property type="entry name" value="RNA-BINDING PROTEIN RELATED"/>
    <property type="match status" value="1"/>
</dbReference>
<evidence type="ECO:0000256" key="2">
    <source>
        <dbReference type="SAM" id="MobiDB-lite"/>
    </source>
</evidence>
<protein>
    <recommendedName>
        <fullName evidence="3">K Homology domain-containing protein</fullName>
    </recommendedName>
</protein>
<dbReference type="SMART" id="SM00322">
    <property type="entry name" value="KH"/>
    <property type="match status" value="1"/>
</dbReference>
<dbReference type="InterPro" id="IPR045071">
    <property type="entry name" value="BBP-like"/>
</dbReference>